<dbReference type="AlphaFoldDB" id="A0ABD0RB57"/>
<evidence type="ECO:0000313" key="1">
    <source>
        <dbReference type="EMBL" id="KAL0195773.1"/>
    </source>
</evidence>
<organism evidence="1 2">
    <name type="scientific">Cirrhinus mrigala</name>
    <name type="common">Mrigala</name>
    <dbReference type="NCBI Taxonomy" id="683832"/>
    <lineage>
        <taxon>Eukaryota</taxon>
        <taxon>Metazoa</taxon>
        <taxon>Chordata</taxon>
        <taxon>Craniata</taxon>
        <taxon>Vertebrata</taxon>
        <taxon>Euteleostomi</taxon>
        <taxon>Actinopterygii</taxon>
        <taxon>Neopterygii</taxon>
        <taxon>Teleostei</taxon>
        <taxon>Ostariophysi</taxon>
        <taxon>Cypriniformes</taxon>
        <taxon>Cyprinidae</taxon>
        <taxon>Labeoninae</taxon>
        <taxon>Labeonini</taxon>
        <taxon>Cirrhinus</taxon>
    </lineage>
</organism>
<proteinExistence type="predicted"/>
<protein>
    <recommendedName>
        <fullName evidence="3">Protein kinase domain-containing protein</fullName>
    </recommendedName>
</protein>
<keyword evidence="2" id="KW-1185">Reference proteome</keyword>
<dbReference type="EMBL" id="JAMKFB020000004">
    <property type="protein sequence ID" value="KAL0195773.1"/>
    <property type="molecule type" value="Genomic_DNA"/>
</dbReference>
<feature type="non-terminal residue" evidence="1">
    <location>
        <position position="1"/>
    </location>
</feature>
<dbReference type="InterPro" id="IPR051177">
    <property type="entry name" value="CIK-Related_Protein"/>
</dbReference>
<dbReference type="PANTHER" id="PTHR12984:SF6">
    <property type="entry name" value="SCY1-LIKE PROTEIN 2"/>
    <property type="match status" value="1"/>
</dbReference>
<dbReference type="PANTHER" id="PTHR12984">
    <property type="entry name" value="SCY1-RELATED S/T PROTEIN KINASE-LIKE"/>
    <property type="match status" value="1"/>
</dbReference>
<accession>A0ABD0RB57</accession>
<dbReference type="Gene3D" id="1.10.510.10">
    <property type="entry name" value="Transferase(Phosphotransferase) domain 1"/>
    <property type="match status" value="1"/>
</dbReference>
<feature type="non-terminal residue" evidence="1">
    <location>
        <position position="72"/>
    </location>
</feature>
<evidence type="ECO:0000313" key="2">
    <source>
        <dbReference type="Proteomes" id="UP001529510"/>
    </source>
</evidence>
<gene>
    <name evidence="1" type="ORF">M9458_009345</name>
</gene>
<name>A0ABD0RB57_CIRMR</name>
<reference evidence="1 2" key="1">
    <citation type="submission" date="2024-05" db="EMBL/GenBank/DDBJ databases">
        <title>Genome sequencing and assembly of Indian major carp, Cirrhinus mrigala (Hamilton, 1822).</title>
        <authorList>
            <person name="Mohindra V."/>
            <person name="Chowdhury L.M."/>
            <person name="Lal K."/>
            <person name="Jena J.K."/>
        </authorList>
    </citation>
    <scope>NUCLEOTIDE SEQUENCE [LARGE SCALE GENOMIC DNA]</scope>
    <source>
        <strain evidence="1">CM1030</strain>
        <tissue evidence="1">Blood</tissue>
    </source>
</reference>
<comment type="caution">
    <text evidence="1">The sequence shown here is derived from an EMBL/GenBank/DDBJ whole genome shotgun (WGS) entry which is preliminary data.</text>
</comment>
<sequence>YVCKEWDPNLPPLCLPNPEYVAPEYILSVSCDASSDMYSLGVLIHAVFNEGKPVFQVNKQDIFKSFSRQLDQ</sequence>
<evidence type="ECO:0008006" key="3">
    <source>
        <dbReference type="Google" id="ProtNLM"/>
    </source>
</evidence>
<dbReference type="SUPFAM" id="SSF56112">
    <property type="entry name" value="Protein kinase-like (PK-like)"/>
    <property type="match status" value="1"/>
</dbReference>
<dbReference type="Proteomes" id="UP001529510">
    <property type="component" value="Unassembled WGS sequence"/>
</dbReference>
<dbReference type="InterPro" id="IPR011009">
    <property type="entry name" value="Kinase-like_dom_sf"/>
</dbReference>